<dbReference type="InterPro" id="IPR029063">
    <property type="entry name" value="SAM-dependent_MTases_sf"/>
</dbReference>
<gene>
    <name evidence="5" type="ORF">H6G97_27590</name>
</gene>
<dbReference type="PROSITE" id="PS51683">
    <property type="entry name" value="SAM_OMT_II"/>
    <property type="match status" value="1"/>
</dbReference>
<organism evidence="5 6">
    <name type="scientific">Nostoc flagelliforme FACHB-838</name>
    <dbReference type="NCBI Taxonomy" id="2692904"/>
    <lineage>
        <taxon>Bacteria</taxon>
        <taxon>Bacillati</taxon>
        <taxon>Cyanobacteriota</taxon>
        <taxon>Cyanophyceae</taxon>
        <taxon>Nostocales</taxon>
        <taxon>Nostocaceae</taxon>
        <taxon>Nostoc</taxon>
    </lineage>
</organism>
<keyword evidence="3" id="KW-0949">S-adenosyl-L-methionine</keyword>
<name>A0ABR8DVE9_9NOSO</name>
<dbReference type="EMBL" id="JACJSI010000082">
    <property type="protein sequence ID" value="MBD2533133.1"/>
    <property type="molecule type" value="Genomic_DNA"/>
</dbReference>
<reference evidence="5 6" key="1">
    <citation type="journal article" date="2020" name="ISME J.">
        <title>Comparative genomics reveals insights into cyanobacterial evolution and habitat adaptation.</title>
        <authorList>
            <person name="Chen M.Y."/>
            <person name="Teng W.K."/>
            <person name="Zhao L."/>
            <person name="Hu C.X."/>
            <person name="Zhou Y.K."/>
            <person name="Han B.P."/>
            <person name="Song L.R."/>
            <person name="Shu W.S."/>
        </authorList>
    </citation>
    <scope>NUCLEOTIDE SEQUENCE [LARGE SCALE GENOMIC DNA]</scope>
    <source>
        <strain evidence="5 6">FACHB-838</strain>
    </source>
</reference>
<evidence type="ECO:0000256" key="3">
    <source>
        <dbReference type="ARBA" id="ARBA00022691"/>
    </source>
</evidence>
<dbReference type="Gene3D" id="3.40.50.150">
    <property type="entry name" value="Vaccinia Virus protein VP39"/>
    <property type="match status" value="1"/>
</dbReference>
<feature type="domain" description="O-methyltransferase C-terminal" evidence="4">
    <location>
        <begin position="6"/>
        <end position="68"/>
    </location>
</feature>
<accession>A0ABR8DVE9</accession>
<dbReference type="Pfam" id="PF00891">
    <property type="entry name" value="Methyltransf_2"/>
    <property type="match status" value="1"/>
</dbReference>
<dbReference type="SUPFAM" id="SSF53335">
    <property type="entry name" value="S-adenosyl-L-methionine-dependent methyltransferases"/>
    <property type="match status" value="1"/>
</dbReference>
<dbReference type="InterPro" id="IPR001077">
    <property type="entry name" value="COMT_C"/>
</dbReference>
<dbReference type="RefSeq" id="WP_190943719.1">
    <property type="nucleotide sequence ID" value="NZ_JACJSI010000082.1"/>
</dbReference>
<comment type="caution">
    <text evidence="5">The sequence shown here is derived from an EMBL/GenBank/DDBJ whole genome shotgun (WGS) entry which is preliminary data.</text>
</comment>
<evidence type="ECO:0000256" key="1">
    <source>
        <dbReference type="ARBA" id="ARBA00022603"/>
    </source>
</evidence>
<protein>
    <recommendedName>
        <fullName evidence="4">O-methyltransferase C-terminal domain-containing protein</fullName>
    </recommendedName>
</protein>
<dbReference type="Proteomes" id="UP000623440">
    <property type="component" value="Unassembled WGS sequence"/>
</dbReference>
<proteinExistence type="predicted"/>
<evidence type="ECO:0000256" key="2">
    <source>
        <dbReference type="ARBA" id="ARBA00022679"/>
    </source>
</evidence>
<evidence type="ECO:0000313" key="5">
    <source>
        <dbReference type="EMBL" id="MBD2533133.1"/>
    </source>
</evidence>
<dbReference type="InterPro" id="IPR016461">
    <property type="entry name" value="COMT-like"/>
</dbReference>
<keyword evidence="6" id="KW-1185">Reference proteome</keyword>
<evidence type="ECO:0000313" key="6">
    <source>
        <dbReference type="Proteomes" id="UP000623440"/>
    </source>
</evidence>
<keyword evidence="1" id="KW-0489">Methyltransferase</keyword>
<evidence type="ECO:0000259" key="4">
    <source>
        <dbReference type="Pfam" id="PF00891"/>
    </source>
</evidence>
<keyword evidence="2" id="KW-0808">Transferase</keyword>
<sequence length="73" mass="7757">MLQMISGFWVSRAIHAAAKLGIADYLVDVGGGQGSLVTSILKAYPTVKGIIFDIPTVMEEAKSCLQAQGFADR</sequence>